<evidence type="ECO:0000313" key="3">
    <source>
        <dbReference type="Proteomes" id="UP000031575"/>
    </source>
</evidence>
<proteinExistence type="predicted"/>
<reference evidence="2 3" key="1">
    <citation type="journal article" date="2014" name="BMC Genomics">
        <title>Comparative genomics of the major fungal agents of human and animal Sporotrichosis: Sporothrix schenckii and Sporothrix brasiliensis.</title>
        <authorList>
            <person name="Teixeira M.M."/>
            <person name="de Almeida L.G."/>
            <person name="Kubitschek-Barreira P."/>
            <person name="Alves F.L."/>
            <person name="Kioshima E.S."/>
            <person name="Abadio A.K."/>
            <person name="Fernandes L."/>
            <person name="Derengowski L.S."/>
            <person name="Ferreira K.S."/>
            <person name="Souza R.C."/>
            <person name="Ruiz J.C."/>
            <person name="de Andrade N.C."/>
            <person name="Paes H.C."/>
            <person name="Nicola A.M."/>
            <person name="Albuquerque P."/>
            <person name="Gerber A.L."/>
            <person name="Martins V.P."/>
            <person name="Peconick L.D."/>
            <person name="Neto A.V."/>
            <person name="Chaucanez C.B."/>
            <person name="Silva P.A."/>
            <person name="Cunha O.L."/>
            <person name="de Oliveira F.F."/>
            <person name="dos Santos T.C."/>
            <person name="Barros A.L."/>
            <person name="Soares M.A."/>
            <person name="de Oliveira L.M."/>
            <person name="Marini M.M."/>
            <person name="Villalobos-Duno H."/>
            <person name="Cunha M.M."/>
            <person name="de Hoog S."/>
            <person name="da Silveira J.F."/>
            <person name="Henrissat B."/>
            <person name="Nino-Vega G.A."/>
            <person name="Cisalpino P.S."/>
            <person name="Mora-Montes H.M."/>
            <person name="Almeida S.R."/>
            <person name="Stajich J.E."/>
            <person name="Lopes-Bezerra L.M."/>
            <person name="Vasconcelos A.T."/>
            <person name="Felipe M.S."/>
        </authorList>
    </citation>
    <scope>NUCLEOTIDE SEQUENCE [LARGE SCALE GENOMIC DNA]</scope>
    <source>
        <strain evidence="2 3">5110</strain>
    </source>
</reference>
<dbReference type="EMBL" id="AWTV01000011">
    <property type="protein sequence ID" value="KIH86341.1"/>
    <property type="molecule type" value="Genomic_DNA"/>
</dbReference>
<dbReference type="RefSeq" id="XP_040614351.1">
    <property type="nucleotide sequence ID" value="XM_040766966.1"/>
</dbReference>
<dbReference type="AlphaFoldDB" id="A0A0C2IAR5"/>
<protein>
    <submittedName>
        <fullName evidence="2">Uncharacterized protein</fullName>
    </submittedName>
</protein>
<dbReference type="OrthoDB" id="3519400at2759"/>
<gene>
    <name evidence="2" type="ORF">SPBR_08728</name>
</gene>
<sequence length="174" mass="19562">MVQSSTPARTMHHHDTTSSSTNHSNCGAHSSHHTSKQESRRRETTGTSVEMDRFGNISTTSNSSNGSCSSSNSFNSFDSFNSYNGFDSSDSYDNQQAWVSVTIIEDDDLMFGGKPLCTWYEEDRRCSMGEESALSPCSSIDEEEEMHRGRPRDRPQYNPSGKHHKSHESKKQQH</sequence>
<evidence type="ECO:0000313" key="2">
    <source>
        <dbReference type="EMBL" id="KIH86341.1"/>
    </source>
</evidence>
<dbReference type="VEuPathDB" id="FungiDB:SPBR_08728"/>
<accession>A0A0C2IAR5</accession>
<comment type="caution">
    <text evidence="2">The sequence shown here is derived from an EMBL/GenBank/DDBJ whole genome shotgun (WGS) entry which is preliminary data.</text>
</comment>
<dbReference type="Proteomes" id="UP000031575">
    <property type="component" value="Unassembled WGS sequence"/>
</dbReference>
<evidence type="ECO:0000256" key="1">
    <source>
        <dbReference type="SAM" id="MobiDB-lite"/>
    </source>
</evidence>
<dbReference type="GeneID" id="63681887"/>
<feature type="region of interest" description="Disordered" evidence="1">
    <location>
        <begin position="1"/>
        <end position="71"/>
    </location>
</feature>
<name>A0A0C2IAR5_9PEZI</name>
<dbReference type="HOGENOM" id="CLU_131677_0_0_1"/>
<organism evidence="2 3">
    <name type="scientific">Sporothrix brasiliensis 5110</name>
    <dbReference type="NCBI Taxonomy" id="1398154"/>
    <lineage>
        <taxon>Eukaryota</taxon>
        <taxon>Fungi</taxon>
        <taxon>Dikarya</taxon>
        <taxon>Ascomycota</taxon>
        <taxon>Pezizomycotina</taxon>
        <taxon>Sordariomycetes</taxon>
        <taxon>Sordariomycetidae</taxon>
        <taxon>Ophiostomatales</taxon>
        <taxon>Ophiostomataceae</taxon>
        <taxon>Sporothrix</taxon>
    </lineage>
</organism>
<feature type="compositionally biased region" description="Basic and acidic residues" evidence="1">
    <location>
        <begin position="145"/>
        <end position="155"/>
    </location>
</feature>
<feature type="region of interest" description="Disordered" evidence="1">
    <location>
        <begin position="130"/>
        <end position="174"/>
    </location>
</feature>
<feature type="compositionally biased region" description="Basic and acidic residues" evidence="1">
    <location>
        <begin position="35"/>
        <end position="44"/>
    </location>
</feature>
<keyword evidence="3" id="KW-1185">Reference proteome</keyword>
<feature type="compositionally biased region" description="Low complexity" evidence="1">
    <location>
        <begin position="58"/>
        <end position="71"/>
    </location>
</feature>